<evidence type="ECO:0000256" key="9">
    <source>
        <dbReference type="ARBA" id="ARBA00023180"/>
    </source>
</evidence>
<reference evidence="17" key="3">
    <citation type="submission" date="2016-06" db="UniProtKB">
        <authorList>
            <consortium name="WormBaseParasite"/>
        </authorList>
    </citation>
    <scope>IDENTIFICATION</scope>
</reference>
<evidence type="ECO:0000256" key="6">
    <source>
        <dbReference type="ARBA" id="ARBA00022968"/>
    </source>
</evidence>
<dbReference type="PANTHER" id="PTHR10412">
    <property type="entry name" value="MANNOSYL-OLIGOSACCHARIDE GLUCOSIDASE"/>
    <property type="match status" value="1"/>
</dbReference>
<keyword evidence="10 12" id="KW-0326">Glycosidase</keyword>
<dbReference type="PANTHER" id="PTHR10412:SF11">
    <property type="entry name" value="MANNOSYL-OLIGOSACCHARIDE GLUCOSIDASE"/>
    <property type="match status" value="1"/>
</dbReference>
<sequence>MNNGHSIRQRRGYKQQAHSIESKSQHDLLQKSTLPLALVEDLYNQTSWSTYRPHLYFGLKIKHPESPLFGLIWYRQPNGEFSQQLTLRHWCDHGDNTMTWESNATQTHALVFYLALQDQTSQLLPRNLLHRRVTDGVDYIFVDGFSLRSRKILLLNWNYLLKMTRKWKTLKNDSNLLRHLGRVALSSLLGGIGFHNLVIRHFDPQLTLQIFASWLDSMNIDGWMPREMILGLEAQAKVPSEFLVQSPFVANPPMFFFVLEKFLRDSPLFNRHSTPDVVVVGIAKQPPIL</sequence>
<dbReference type="InterPro" id="IPR012341">
    <property type="entry name" value="6hp_glycosidase-like_sf"/>
</dbReference>
<dbReference type="InterPro" id="IPR004888">
    <property type="entry name" value="Glycoside_hydrolase_63"/>
</dbReference>
<dbReference type="WBParaSite" id="GPLIN_000742800">
    <property type="protein sequence ID" value="GPLIN_000742800"/>
    <property type="gene ID" value="GPLIN_000742800"/>
</dbReference>
<evidence type="ECO:0000259" key="14">
    <source>
        <dbReference type="Pfam" id="PF03200"/>
    </source>
</evidence>
<dbReference type="Gene3D" id="1.50.10.10">
    <property type="match status" value="1"/>
</dbReference>
<evidence type="ECO:0000256" key="11">
    <source>
        <dbReference type="ARBA" id="ARBA00038888"/>
    </source>
</evidence>
<comment type="subcellular location">
    <subcellularLocation>
        <location evidence="1 12">Endoplasmic reticulum membrane</location>
        <topology evidence="1 12">Single-pass type II membrane protein</topology>
    </subcellularLocation>
</comment>
<evidence type="ECO:0000256" key="13">
    <source>
        <dbReference type="SAM" id="MobiDB-lite"/>
    </source>
</evidence>
<comment type="catalytic activity">
    <reaction evidence="12">
        <text>N(4)-(alpha-D-Glc-(1-&gt;2)-alpha-D-Glc-(1-&gt;3)-alpha-D-Glc-(1-&gt;3)-alpha-D-Man-(1-&gt;2)-alpha-D-Man-(1-&gt;2)-alpha-D-Man-(1-&gt;3)-[alpha-D-Man-(1-&gt;2)-alpha-D-Man-(1-&gt;3)-[alpha-D-Man-(1-&gt;2)-alpha-D-Man-(1-&gt;6)]-alpha-D-Man-(1-&gt;6)]-beta-D-Man-(1-&gt;4)-beta-D-GlcNAc-(1-&gt;4)-beta-D-GlcNAc)-L-asparaginyl-[protein] + H2O = N(4)-(alpha-D-Glc-(1-&gt;3)-alpha-D-Glc-(1-&gt;3)-alpha-D-Man-(1-&gt;2)-alpha-D-Man-(1-&gt;2)-alpha-D-Man-(1-&gt;3)-[alpha-D-Man-(1-&gt;2)-alpha-D-Man-(1-&gt;3)-[alpha-D-Man-(1-&gt;2)-alpha-D-Man-(1-&gt;6)]-alpha-D-Man-(1-&gt;6)]-beta-D-Man-(1-&gt;4)-beta-D-GlcNAc-(1-&gt;4)-beta-D-GlcNAc)-L-asparaginyl-[protein] + beta-D-glucose</text>
        <dbReference type="Rhea" id="RHEA:55988"/>
        <dbReference type="Rhea" id="RHEA-COMP:12806"/>
        <dbReference type="Rhea" id="RHEA-COMP:14355"/>
        <dbReference type="ChEBI" id="CHEBI:15377"/>
        <dbReference type="ChEBI" id="CHEBI:15903"/>
        <dbReference type="ChEBI" id="CHEBI:59082"/>
        <dbReference type="ChEBI" id="CHEBI:132537"/>
        <dbReference type="EC" id="3.2.1.106"/>
    </reaction>
</comment>
<evidence type="ECO:0000313" key="16">
    <source>
        <dbReference type="Proteomes" id="UP000050741"/>
    </source>
</evidence>
<keyword evidence="6" id="KW-0735">Signal-anchor</keyword>
<evidence type="ECO:0000256" key="4">
    <source>
        <dbReference type="ARBA" id="ARBA00022801"/>
    </source>
</evidence>
<dbReference type="Pfam" id="PF16923">
    <property type="entry name" value="Glyco_hydro_63N"/>
    <property type="match status" value="1"/>
</dbReference>
<keyword evidence="7" id="KW-1133">Transmembrane helix</keyword>
<comment type="function">
    <text evidence="12">Cleaves the distal alpha 1,2-linked glucose residue from the Glc(3)Man(9)GlcNAc(2) oligosaccharide precursor.</text>
</comment>
<reference evidence="16" key="1">
    <citation type="submission" date="2013-12" db="EMBL/GenBank/DDBJ databases">
        <authorList>
            <person name="Aslett M."/>
        </authorList>
    </citation>
    <scope>NUCLEOTIDE SEQUENCE [LARGE SCALE GENOMIC DNA]</scope>
    <source>
        <strain evidence="16">Lindley</strain>
    </source>
</reference>
<dbReference type="Pfam" id="PF03200">
    <property type="entry name" value="Glyco_hydro_63"/>
    <property type="match status" value="1"/>
</dbReference>
<keyword evidence="4 12" id="KW-0378">Hydrolase</keyword>
<keyword evidence="5 12" id="KW-0256">Endoplasmic reticulum</keyword>
<organism evidence="16 17">
    <name type="scientific">Globodera pallida</name>
    <name type="common">Potato cyst nematode worm</name>
    <name type="synonym">Heterodera pallida</name>
    <dbReference type="NCBI Taxonomy" id="36090"/>
    <lineage>
        <taxon>Eukaryota</taxon>
        <taxon>Metazoa</taxon>
        <taxon>Ecdysozoa</taxon>
        <taxon>Nematoda</taxon>
        <taxon>Chromadorea</taxon>
        <taxon>Rhabditida</taxon>
        <taxon>Tylenchina</taxon>
        <taxon>Tylenchomorpha</taxon>
        <taxon>Tylenchoidea</taxon>
        <taxon>Heteroderidae</taxon>
        <taxon>Heteroderinae</taxon>
        <taxon>Globodera</taxon>
    </lineage>
</organism>
<evidence type="ECO:0000256" key="5">
    <source>
        <dbReference type="ARBA" id="ARBA00022824"/>
    </source>
</evidence>
<dbReference type="GO" id="GO:0004573">
    <property type="term" value="F:Glc3Man9GlcNAc2 oligosaccharide glucosidase activity"/>
    <property type="evidence" value="ECO:0007669"/>
    <property type="project" value="UniProtKB-UniRule"/>
</dbReference>
<dbReference type="InterPro" id="IPR031631">
    <property type="entry name" value="Glyco_hydro_63N"/>
</dbReference>
<dbReference type="Proteomes" id="UP000050741">
    <property type="component" value="Unassembled WGS sequence"/>
</dbReference>
<keyword evidence="16" id="KW-1185">Reference proteome</keyword>
<dbReference type="AlphaFoldDB" id="A0A183C3I4"/>
<evidence type="ECO:0000256" key="2">
    <source>
        <dbReference type="ARBA" id="ARBA00010833"/>
    </source>
</evidence>
<keyword evidence="8" id="KW-0472">Membrane</keyword>
<evidence type="ECO:0000256" key="1">
    <source>
        <dbReference type="ARBA" id="ARBA00004648"/>
    </source>
</evidence>
<comment type="similarity">
    <text evidence="2 12">Belongs to the glycosyl hydrolase 63 family.</text>
</comment>
<dbReference type="InterPro" id="IPR031335">
    <property type="entry name" value="Glyco_hydro_63_C"/>
</dbReference>
<keyword evidence="3" id="KW-0812">Transmembrane</keyword>
<reference evidence="16" key="2">
    <citation type="submission" date="2014-05" db="EMBL/GenBank/DDBJ databases">
        <title>The genome and life-stage specific transcriptomes of Globodera pallida elucidate key aspects of plant parasitism by a cyst nematode.</title>
        <authorList>
            <person name="Cotton J.A."/>
            <person name="Lilley C.J."/>
            <person name="Jones L.M."/>
            <person name="Kikuchi T."/>
            <person name="Reid A.J."/>
            <person name="Thorpe P."/>
            <person name="Tsai I.J."/>
            <person name="Beasley H."/>
            <person name="Blok V."/>
            <person name="Cock P.J.A."/>
            <person name="Van den Akker S.E."/>
            <person name="Holroyd N."/>
            <person name="Hunt M."/>
            <person name="Mantelin S."/>
            <person name="Naghra H."/>
            <person name="Pain A."/>
            <person name="Palomares-Rius J.E."/>
            <person name="Zarowiecki M."/>
            <person name="Berriman M."/>
            <person name="Jones J.T."/>
            <person name="Urwin P.E."/>
        </authorList>
    </citation>
    <scope>NUCLEOTIDE SEQUENCE [LARGE SCALE GENOMIC DNA]</scope>
    <source>
        <strain evidence="16">Lindley</strain>
    </source>
</reference>
<proteinExistence type="inferred from homology"/>
<protein>
    <recommendedName>
        <fullName evidence="11 12">Mannosyl-oligosaccharide glucosidase</fullName>
        <ecNumber evidence="11 12">3.2.1.106</ecNumber>
    </recommendedName>
</protein>
<evidence type="ECO:0000256" key="7">
    <source>
        <dbReference type="ARBA" id="ARBA00022989"/>
    </source>
</evidence>
<evidence type="ECO:0000256" key="8">
    <source>
        <dbReference type="ARBA" id="ARBA00023136"/>
    </source>
</evidence>
<feature type="domain" description="Glycosyl hydrolase family 63 C-terminal" evidence="14">
    <location>
        <begin position="193"/>
        <end position="266"/>
    </location>
</feature>
<keyword evidence="9" id="KW-0325">Glycoprotein</keyword>
<dbReference type="GO" id="GO:0005789">
    <property type="term" value="C:endoplasmic reticulum membrane"/>
    <property type="evidence" value="ECO:0007669"/>
    <property type="project" value="UniProtKB-SubCell"/>
</dbReference>
<accession>A0A183C3I4</accession>
<evidence type="ECO:0000256" key="10">
    <source>
        <dbReference type="ARBA" id="ARBA00023295"/>
    </source>
</evidence>
<evidence type="ECO:0000256" key="3">
    <source>
        <dbReference type="ARBA" id="ARBA00022692"/>
    </source>
</evidence>
<feature type="domain" description="Glycosyl hydrolase family 63 N-terminal" evidence="15">
    <location>
        <begin position="48"/>
        <end position="101"/>
    </location>
</feature>
<evidence type="ECO:0000259" key="15">
    <source>
        <dbReference type="Pfam" id="PF16923"/>
    </source>
</evidence>
<name>A0A183C3I4_GLOPA</name>
<dbReference type="Gene3D" id="2.70.98.110">
    <property type="entry name" value="Glycosyl hydrolase family 63, N-terminal domain"/>
    <property type="match status" value="1"/>
</dbReference>
<dbReference type="GO" id="GO:0006487">
    <property type="term" value="P:protein N-linked glycosylation"/>
    <property type="evidence" value="ECO:0007669"/>
    <property type="project" value="UniProtKB-UniRule"/>
</dbReference>
<dbReference type="GO" id="GO:0009311">
    <property type="term" value="P:oligosaccharide metabolic process"/>
    <property type="evidence" value="ECO:0007669"/>
    <property type="project" value="UniProtKB-UniRule"/>
</dbReference>
<dbReference type="InterPro" id="IPR038518">
    <property type="entry name" value="Glyco_hydro_63N_sf"/>
</dbReference>
<evidence type="ECO:0000256" key="12">
    <source>
        <dbReference type="RuleBase" id="RU368089"/>
    </source>
</evidence>
<feature type="region of interest" description="Disordered" evidence="13">
    <location>
        <begin position="1"/>
        <end position="26"/>
    </location>
</feature>
<evidence type="ECO:0000313" key="17">
    <source>
        <dbReference type="WBParaSite" id="GPLIN_000742800"/>
    </source>
</evidence>
<dbReference type="EC" id="3.2.1.106" evidence="11 12"/>